<name>A0A059JDG4_TRIIM</name>
<dbReference type="GO" id="GO:0003735">
    <property type="term" value="F:structural constituent of ribosome"/>
    <property type="evidence" value="ECO:0007669"/>
    <property type="project" value="InterPro"/>
</dbReference>
<dbReference type="OMA" id="INYHAAR"/>
<evidence type="ECO:0008006" key="3">
    <source>
        <dbReference type="Google" id="ProtNLM"/>
    </source>
</evidence>
<dbReference type="InterPro" id="IPR017264">
    <property type="entry name" value="Ribosomal_mS37_fun"/>
</dbReference>
<reference evidence="1 2" key="1">
    <citation type="submission" date="2014-02" db="EMBL/GenBank/DDBJ databases">
        <title>The Genome Sequence of Trichophyton interdigitale MR816.</title>
        <authorList>
            <consortium name="The Broad Institute Genomics Platform"/>
            <person name="Cuomo C.A."/>
            <person name="White T.C."/>
            <person name="Graser Y."/>
            <person name="Martinez-Rossi N."/>
            <person name="Heitman J."/>
            <person name="Young S.K."/>
            <person name="Zeng Q."/>
            <person name="Gargeya S."/>
            <person name="Abouelleil A."/>
            <person name="Alvarado L."/>
            <person name="Chapman S.B."/>
            <person name="Gainer-Dewar J."/>
            <person name="Goldberg J."/>
            <person name="Griggs A."/>
            <person name="Gujja S."/>
            <person name="Hansen M."/>
            <person name="Howarth C."/>
            <person name="Imamovic A."/>
            <person name="Larimer J."/>
            <person name="Martinez D."/>
            <person name="Murphy C."/>
            <person name="Pearson M.D."/>
            <person name="Persinoti G."/>
            <person name="Poon T."/>
            <person name="Priest M."/>
            <person name="Roberts A.D."/>
            <person name="Saif S."/>
            <person name="Shea T.D."/>
            <person name="Sykes S.N."/>
            <person name="Wortman J."/>
            <person name="Nusbaum C."/>
            <person name="Birren B."/>
        </authorList>
    </citation>
    <scope>NUCLEOTIDE SEQUENCE [LARGE SCALE GENOMIC DNA]</scope>
    <source>
        <strain evidence="1 2">MR816</strain>
    </source>
</reference>
<dbReference type="HOGENOM" id="CLU_162186_0_0_1"/>
<gene>
    <name evidence="1" type="ORF">H109_02505</name>
</gene>
<evidence type="ECO:0000313" key="2">
    <source>
        <dbReference type="Proteomes" id="UP000024533"/>
    </source>
</evidence>
<dbReference type="PANTHER" id="PTHR28066:SF1">
    <property type="entry name" value="SMALL RIBOSOMAL SUBUNIT PROTEIN MS37"/>
    <property type="match status" value="1"/>
</dbReference>
<sequence>MPPKSAATAGTIRLQSLPRLKIKSPMKYDQNPCLAAMTAVLNCWGATGYSIQGCLALEQQLRLCTDSHPTKVKRKNTVNYHLARMFRMISPRRKEK</sequence>
<dbReference type="STRING" id="1215338.A0A059JDG4"/>
<evidence type="ECO:0000313" key="1">
    <source>
        <dbReference type="EMBL" id="KDB25673.1"/>
    </source>
</evidence>
<dbReference type="EMBL" id="AOKY01000187">
    <property type="protein sequence ID" value="KDB25673.1"/>
    <property type="molecule type" value="Genomic_DNA"/>
</dbReference>
<proteinExistence type="predicted"/>
<dbReference type="SUPFAM" id="SSF47072">
    <property type="entry name" value="Cysteine alpha-hairpin motif"/>
    <property type="match status" value="1"/>
</dbReference>
<accession>A0A059JDG4</accession>
<comment type="caution">
    <text evidence="1">The sequence shown here is derived from an EMBL/GenBank/DDBJ whole genome shotgun (WGS) entry which is preliminary data.</text>
</comment>
<keyword evidence="2" id="KW-1185">Reference proteome</keyword>
<dbReference type="OrthoDB" id="2210at2759"/>
<dbReference type="GO" id="GO:0005763">
    <property type="term" value="C:mitochondrial small ribosomal subunit"/>
    <property type="evidence" value="ECO:0007669"/>
    <property type="project" value="TreeGrafter"/>
</dbReference>
<dbReference type="InterPro" id="IPR009069">
    <property type="entry name" value="Cys_alpha_HP_mot_SF"/>
</dbReference>
<dbReference type="PANTHER" id="PTHR28066">
    <property type="entry name" value="37S RIBOSOMAL PROTEIN MRP10, MITOCHONDRIAL"/>
    <property type="match status" value="1"/>
</dbReference>
<organism evidence="1 2">
    <name type="scientific">Trichophyton interdigitale (strain MR816)</name>
    <dbReference type="NCBI Taxonomy" id="1215338"/>
    <lineage>
        <taxon>Eukaryota</taxon>
        <taxon>Fungi</taxon>
        <taxon>Dikarya</taxon>
        <taxon>Ascomycota</taxon>
        <taxon>Pezizomycotina</taxon>
        <taxon>Eurotiomycetes</taxon>
        <taxon>Eurotiomycetidae</taxon>
        <taxon>Onygenales</taxon>
        <taxon>Arthrodermataceae</taxon>
        <taxon>Trichophyton</taxon>
    </lineage>
</organism>
<dbReference type="GO" id="GO:0032543">
    <property type="term" value="P:mitochondrial translation"/>
    <property type="evidence" value="ECO:0007669"/>
    <property type="project" value="InterPro"/>
</dbReference>
<protein>
    <recommendedName>
        <fullName evidence="3">37S ribosomal protein mrp10, mitochondrial</fullName>
    </recommendedName>
</protein>
<dbReference type="Proteomes" id="UP000024533">
    <property type="component" value="Unassembled WGS sequence"/>
</dbReference>
<dbReference type="AlphaFoldDB" id="A0A059JDG4"/>